<feature type="coiled-coil region" evidence="1">
    <location>
        <begin position="451"/>
        <end position="492"/>
    </location>
</feature>
<feature type="region of interest" description="Disordered" evidence="2">
    <location>
        <begin position="36"/>
        <end position="75"/>
    </location>
</feature>
<gene>
    <name evidence="3" type="ORF">GUITHDRAFT_116858</name>
</gene>
<protein>
    <submittedName>
        <fullName evidence="3 4">Uncharacterized protein</fullName>
    </submittedName>
</protein>
<dbReference type="HOGENOM" id="CLU_417668_0_0_1"/>
<keyword evidence="5" id="KW-1185">Reference proteome</keyword>
<dbReference type="GeneID" id="17293719"/>
<dbReference type="KEGG" id="gtt:GUITHDRAFT_116858"/>
<reference evidence="3 5" key="1">
    <citation type="journal article" date="2012" name="Nature">
        <title>Algal genomes reveal evolutionary mosaicism and the fate of nucleomorphs.</title>
        <authorList>
            <consortium name="DOE Joint Genome Institute"/>
            <person name="Curtis B.A."/>
            <person name="Tanifuji G."/>
            <person name="Burki F."/>
            <person name="Gruber A."/>
            <person name="Irimia M."/>
            <person name="Maruyama S."/>
            <person name="Arias M.C."/>
            <person name="Ball S.G."/>
            <person name="Gile G.H."/>
            <person name="Hirakawa Y."/>
            <person name="Hopkins J.F."/>
            <person name="Kuo A."/>
            <person name="Rensing S.A."/>
            <person name="Schmutz J."/>
            <person name="Symeonidi A."/>
            <person name="Elias M."/>
            <person name="Eveleigh R.J."/>
            <person name="Herman E.K."/>
            <person name="Klute M.J."/>
            <person name="Nakayama T."/>
            <person name="Obornik M."/>
            <person name="Reyes-Prieto A."/>
            <person name="Armbrust E.V."/>
            <person name="Aves S.J."/>
            <person name="Beiko R.G."/>
            <person name="Coutinho P."/>
            <person name="Dacks J.B."/>
            <person name="Durnford D.G."/>
            <person name="Fast N.M."/>
            <person name="Green B.R."/>
            <person name="Grisdale C.J."/>
            <person name="Hempel F."/>
            <person name="Henrissat B."/>
            <person name="Hoppner M.P."/>
            <person name="Ishida K."/>
            <person name="Kim E."/>
            <person name="Koreny L."/>
            <person name="Kroth P.G."/>
            <person name="Liu Y."/>
            <person name="Malik S.B."/>
            <person name="Maier U.G."/>
            <person name="McRose D."/>
            <person name="Mock T."/>
            <person name="Neilson J.A."/>
            <person name="Onodera N.T."/>
            <person name="Poole A.M."/>
            <person name="Pritham E.J."/>
            <person name="Richards T.A."/>
            <person name="Rocap G."/>
            <person name="Roy S.W."/>
            <person name="Sarai C."/>
            <person name="Schaack S."/>
            <person name="Shirato S."/>
            <person name="Slamovits C.H."/>
            <person name="Spencer D.F."/>
            <person name="Suzuki S."/>
            <person name="Worden A.Z."/>
            <person name="Zauner S."/>
            <person name="Barry K."/>
            <person name="Bell C."/>
            <person name="Bharti A.K."/>
            <person name="Crow J.A."/>
            <person name="Grimwood J."/>
            <person name="Kramer R."/>
            <person name="Lindquist E."/>
            <person name="Lucas S."/>
            <person name="Salamov A."/>
            <person name="McFadden G.I."/>
            <person name="Lane C.E."/>
            <person name="Keeling P.J."/>
            <person name="Gray M.W."/>
            <person name="Grigoriev I.V."/>
            <person name="Archibald J.M."/>
        </authorList>
    </citation>
    <scope>NUCLEOTIDE SEQUENCE</scope>
    <source>
        <strain evidence="3 5">CCMP2712</strain>
    </source>
</reference>
<feature type="coiled-coil region" evidence="1">
    <location>
        <begin position="348"/>
        <end position="386"/>
    </location>
</feature>
<dbReference type="OMA" id="NDHSACE"/>
<sequence>MERFSSFTPDSRYSGTSMSSLAKSITGISRYSKNLESEKEWLRRRLNEGTPRRSFRSSLTSHSQPQAQRAAGAATDLDEVRTSLLFELNHLRPTARDIPHDAVAPPSSEGSDTAHAPTDGVESDEGRGRECSAEGSPPCPMSSTAEAEHKAEINGSLRGAIVGSEPSREEQEERSDQSSYGASPSSRRAGSQVELSESYLLKLLAFKEDEIELLQGENQRLQESFVQSQSHVKQLRLEQVAHKSEFELQLDMAGRKVQELVRQEEELRRELEAAQVRIAELKETQDDYKRFVSNFEKKSENQDRERQEVSRKLDKKTVQFEDVLKQNLLLQKQEARLKSRLVEVEGSLLQENTKSNNLRLELEKQKNELEGENRKLSHHSKMLERRLSSLSIENQRLQTGMKQTLSQLVDEVQVDVFELNEMMIHYDALAKRCRYLEAYMESEMKMKESMISQHRAEQNKSHAEIADLERRLEAAELDLLKARDQISTMREESKMLVSAAEKRSHVLSEEVELHRDIGRERERKLSEMLAEVRKSAEKEISALRNDKFSLETTVHDLRETMEEERERRAAAEERLNLARRERRKEVREMEVLLSRSLQALTPQLDEIDAQIGKCGSDLEQGTWPINLFLLYLNMKDLDEISQKLLSVLLEVLTAATA</sequence>
<dbReference type="PaxDb" id="55529-EKX36994"/>
<feature type="compositionally biased region" description="Basic and acidic residues" evidence="2">
    <location>
        <begin position="36"/>
        <end position="51"/>
    </location>
</feature>
<name>L1IM65_GUITC</name>
<feature type="coiled-coil region" evidence="1">
    <location>
        <begin position="526"/>
        <end position="588"/>
    </location>
</feature>
<evidence type="ECO:0000256" key="1">
    <source>
        <dbReference type="SAM" id="Coils"/>
    </source>
</evidence>
<feature type="compositionally biased region" description="Polar residues" evidence="2">
    <location>
        <begin position="56"/>
        <end position="67"/>
    </location>
</feature>
<reference evidence="4" key="3">
    <citation type="submission" date="2015-06" db="UniProtKB">
        <authorList>
            <consortium name="EnsemblProtists"/>
        </authorList>
    </citation>
    <scope>IDENTIFICATION</scope>
</reference>
<dbReference type="EnsemblProtists" id="EKX36994">
    <property type="protein sequence ID" value="EKX36994"/>
    <property type="gene ID" value="GUITHDRAFT_116858"/>
</dbReference>
<feature type="coiled-coil region" evidence="1">
    <location>
        <begin position="250"/>
        <end position="312"/>
    </location>
</feature>
<feature type="compositionally biased region" description="Polar residues" evidence="2">
    <location>
        <begin position="180"/>
        <end position="192"/>
    </location>
</feature>
<dbReference type="AlphaFoldDB" id="L1IM65"/>
<reference evidence="5" key="2">
    <citation type="submission" date="2012-11" db="EMBL/GenBank/DDBJ databases">
        <authorList>
            <person name="Kuo A."/>
            <person name="Curtis B.A."/>
            <person name="Tanifuji G."/>
            <person name="Burki F."/>
            <person name="Gruber A."/>
            <person name="Irimia M."/>
            <person name="Maruyama S."/>
            <person name="Arias M.C."/>
            <person name="Ball S.G."/>
            <person name="Gile G.H."/>
            <person name="Hirakawa Y."/>
            <person name="Hopkins J.F."/>
            <person name="Rensing S.A."/>
            <person name="Schmutz J."/>
            <person name="Symeonidi A."/>
            <person name="Elias M."/>
            <person name="Eveleigh R.J."/>
            <person name="Herman E.K."/>
            <person name="Klute M.J."/>
            <person name="Nakayama T."/>
            <person name="Obornik M."/>
            <person name="Reyes-Prieto A."/>
            <person name="Armbrust E.V."/>
            <person name="Aves S.J."/>
            <person name="Beiko R.G."/>
            <person name="Coutinho P."/>
            <person name="Dacks J.B."/>
            <person name="Durnford D.G."/>
            <person name="Fast N.M."/>
            <person name="Green B.R."/>
            <person name="Grisdale C."/>
            <person name="Hempe F."/>
            <person name="Henrissat B."/>
            <person name="Hoppner M.P."/>
            <person name="Ishida K.-I."/>
            <person name="Kim E."/>
            <person name="Koreny L."/>
            <person name="Kroth P.G."/>
            <person name="Liu Y."/>
            <person name="Malik S.-B."/>
            <person name="Maier U.G."/>
            <person name="McRose D."/>
            <person name="Mock T."/>
            <person name="Neilson J.A."/>
            <person name="Onodera N.T."/>
            <person name="Poole A.M."/>
            <person name="Pritham E.J."/>
            <person name="Richards T.A."/>
            <person name="Rocap G."/>
            <person name="Roy S.W."/>
            <person name="Sarai C."/>
            <person name="Schaack S."/>
            <person name="Shirato S."/>
            <person name="Slamovits C.H."/>
            <person name="Spencer D.F."/>
            <person name="Suzuki S."/>
            <person name="Worden A.Z."/>
            <person name="Zauner S."/>
            <person name="Barry K."/>
            <person name="Bell C."/>
            <person name="Bharti A.K."/>
            <person name="Crow J.A."/>
            <person name="Grimwood J."/>
            <person name="Kramer R."/>
            <person name="Lindquist E."/>
            <person name="Lucas S."/>
            <person name="Salamov A."/>
            <person name="McFadden G.I."/>
            <person name="Lane C.E."/>
            <person name="Keeling P.J."/>
            <person name="Gray M.W."/>
            <person name="Grigoriev I.V."/>
            <person name="Archibald J.M."/>
        </authorList>
    </citation>
    <scope>NUCLEOTIDE SEQUENCE</scope>
    <source>
        <strain evidence="5">CCMP2712</strain>
    </source>
</reference>
<feature type="compositionally biased region" description="Basic and acidic residues" evidence="2">
    <location>
        <begin position="166"/>
        <end position="176"/>
    </location>
</feature>
<organism evidence="3">
    <name type="scientific">Guillardia theta (strain CCMP2712)</name>
    <name type="common">Cryptophyte</name>
    <dbReference type="NCBI Taxonomy" id="905079"/>
    <lineage>
        <taxon>Eukaryota</taxon>
        <taxon>Cryptophyceae</taxon>
        <taxon>Pyrenomonadales</taxon>
        <taxon>Geminigeraceae</taxon>
        <taxon>Guillardia</taxon>
    </lineage>
</organism>
<evidence type="ECO:0000313" key="5">
    <source>
        <dbReference type="Proteomes" id="UP000011087"/>
    </source>
</evidence>
<dbReference type="Proteomes" id="UP000011087">
    <property type="component" value="Unassembled WGS sequence"/>
</dbReference>
<feature type="region of interest" description="Disordered" evidence="2">
    <location>
        <begin position="96"/>
        <end position="192"/>
    </location>
</feature>
<accession>L1IM65</accession>
<evidence type="ECO:0000256" key="2">
    <source>
        <dbReference type="SAM" id="MobiDB-lite"/>
    </source>
</evidence>
<evidence type="ECO:0000313" key="4">
    <source>
        <dbReference type="EnsemblProtists" id="EKX36994"/>
    </source>
</evidence>
<evidence type="ECO:0000313" key="3">
    <source>
        <dbReference type="EMBL" id="EKX36994.1"/>
    </source>
</evidence>
<proteinExistence type="predicted"/>
<keyword evidence="1" id="KW-0175">Coiled coil</keyword>
<dbReference type="RefSeq" id="XP_005823974.1">
    <property type="nucleotide sequence ID" value="XM_005823917.1"/>
</dbReference>
<dbReference type="EMBL" id="JH993065">
    <property type="protein sequence ID" value="EKX36994.1"/>
    <property type="molecule type" value="Genomic_DNA"/>
</dbReference>